<keyword evidence="7 9" id="KW-0012">Acyltransferase</keyword>
<name>A0A9J6RB34_9BACI</name>
<comment type="similarity">
    <text evidence="3 9">Belongs to the acetyltransferase family. EctA subfamily.</text>
</comment>
<sequence>MAKIDNIQFAPPSSKDGAAMWKLVNRSTLDENSAYKYIMMSSYFSKTCVVAKHENQLVGFITGFVPPEQTDTIFVWQIGVDPDFQGQGIASKLLQALLDQQKSNQIRFVEATITPSNKASQTLFKKFARKHQTDCLIQPFFTEDLFPDNSFEEELKFRIGPID</sequence>
<proteinExistence type="inferred from homology"/>
<dbReference type="InterPro" id="IPR012772">
    <property type="entry name" value="Ectoine_EctA"/>
</dbReference>
<dbReference type="NCBIfam" id="TIGR02406">
    <property type="entry name" value="ectoine_EctA"/>
    <property type="match status" value="1"/>
</dbReference>
<dbReference type="Gene3D" id="3.40.630.30">
    <property type="match status" value="1"/>
</dbReference>
<comment type="catalytic activity">
    <reaction evidence="8 9">
        <text>L-2,4-diaminobutanoate + acetyl-CoA = (2S)-4-acetamido-2-aminobutanoate + CoA + H(+)</text>
        <dbReference type="Rhea" id="RHEA:16901"/>
        <dbReference type="ChEBI" id="CHEBI:15378"/>
        <dbReference type="ChEBI" id="CHEBI:57287"/>
        <dbReference type="ChEBI" id="CHEBI:57288"/>
        <dbReference type="ChEBI" id="CHEBI:58761"/>
        <dbReference type="ChEBI" id="CHEBI:58929"/>
        <dbReference type="EC" id="2.3.1.178"/>
    </reaction>
</comment>
<gene>
    <name evidence="9 11" type="primary">ectA</name>
    <name evidence="11" type="ORF">OWO01_06040</name>
</gene>
<evidence type="ECO:0000259" key="10">
    <source>
        <dbReference type="PROSITE" id="PS51186"/>
    </source>
</evidence>
<keyword evidence="12" id="KW-1185">Reference proteome</keyword>
<evidence type="ECO:0000256" key="1">
    <source>
        <dbReference type="ARBA" id="ARBA00003741"/>
    </source>
</evidence>
<dbReference type="InterPro" id="IPR016181">
    <property type="entry name" value="Acyl_CoA_acyltransferase"/>
</dbReference>
<dbReference type="PANTHER" id="PTHR43072">
    <property type="entry name" value="N-ACETYLTRANSFERASE"/>
    <property type="match status" value="1"/>
</dbReference>
<dbReference type="PANTHER" id="PTHR43072:SF23">
    <property type="entry name" value="UPF0039 PROTEIN C11D3.02C"/>
    <property type="match status" value="1"/>
</dbReference>
<organism evidence="11 12">
    <name type="scientific">Natronobacillus azotifigens</name>
    <dbReference type="NCBI Taxonomy" id="472978"/>
    <lineage>
        <taxon>Bacteria</taxon>
        <taxon>Bacillati</taxon>
        <taxon>Bacillota</taxon>
        <taxon>Bacilli</taxon>
        <taxon>Bacillales</taxon>
        <taxon>Bacillaceae</taxon>
        <taxon>Natronobacillus</taxon>
    </lineage>
</organism>
<protein>
    <recommendedName>
        <fullName evidence="5 9">L-2,4-diaminobutyric acid acetyltransferase</fullName>
        <shortName evidence="9">DABA acetyltransferase</shortName>
        <ecNumber evidence="4 9">2.3.1.178</ecNumber>
    </recommendedName>
</protein>
<evidence type="ECO:0000256" key="6">
    <source>
        <dbReference type="ARBA" id="ARBA00022679"/>
    </source>
</evidence>
<dbReference type="AlphaFoldDB" id="A0A9J6RB34"/>
<evidence type="ECO:0000313" key="12">
    <source>
        <dbReference type="Proteomes" id="UP001084197"/>
    </source>
</evidence>
<evidence type="ECO:0000313" key="11">
    <source>
        <dbReference type="EMBL" id="MCZ0702765.1"/>
    </source>
</evidence>
<reference evidence="11" key="1">
    <citation type="submission" date="2022-11" db="EMBL/GenBank/DDBJ databases">
        <title>WGS of Natronobacillus azotifigens 24KS-1, an anaerobic diazotrophic haloalkaliphile from soda-rich habitats.</title>
        <authorList>
            <person name="Sorokin D.Y."/>
            <person name="Merkel A.Y."/>
        </authorList>
    </citation>
    <scope>NUCLEOTIDE SEQUENCE</scope>
    <source>
        <strain evidence="11">24KS-1</strain>
    </source>
</reference>
<dbReference type="EC" id="2.3.1.178" evidence="4 9"/>
<dbReference type="SUPFAM" id="SSF55729">
    <property type="entry name" value="Acyl-CoA N-acyltransferases (Nat)"/>
    <property type="match status" value="1"/>
</dbReference>
<comment type="function">
    <text evidence="1 9">Catalyzes the acetylation of L-2,4-diaminobutyrate (DABA) to gamma-N-acetyl-alpha,gamma-diaminobutyric acid (ADABA) with acetyl coenzyme A.</text>
</comment>
<dbReference type="CDD" id="cd04301">
    <property type="entry name" value="NAT_SF"/>
    <property type="match status" value="1"/>
</dbReference>
<evidence type="ECO:0000256" key="8">
    <source>
        <dbReference type="ARBA" id="ARBA00048924"/>
    </source>
</evidence>
<evidence type="ECO:0000256" key="9">
    <source>
        <dbReference type="RuleBase" id="RU365045"/>
    </source>
</evidence>
<evidence type="ECO:0000256" key="3">
    <source>
        <dbReference type="ARBA" id="ARBA00010712"/>
    </source>
</evidence>
<comment type="pathway">
    <text evidence="2 9">Amine and polyamine biosynthesis; ectoine biosynthesis; L-ectoine from L-aspartate 4-semialdehyde: step 2/3.</text>
</comment>
<dbReference type="Pfam" id="PF00583">
    <property type="entry name" value="Acetyltransf_1"/>
    <property type="match status" value="1"/>
</dbReference>
<feature type="domain" description="N-acetyltransferase" evidence="10">
    <location>
        <begin position="7"/>
        <end position="158"/>
    </location>
</feature>
<keyword evidence="6 9" id="KW-0808">Transferase</keyword>
<evidence type="ECO:0000256" key="2">
    <source>
        <dbReference type="ARBA" id="ARBA00004978"/>
    </source>
</evidence>
<dbReference type="InterPro" id="IPR000182">
    <property type="entry name" value="GNAT_dom"/>
</dbReference>
<dbReference type="PROSITE" id="PS51186">
    <property type="entry name" value="GNAT"/>
    <property type="match status" value="1"/>
</dbReference>
<dbReference type="GO" id="GO:0019491">
    <property type="term" value="P:ectoine biosynthetic process"/>
    <property type="evidence" value="ECO:0007669"/>
    <property type="project" value="InterPro"/>
</dbReference>
<dbReference type="Proteomes" id="UP001084197">
    <property type="component" value="Unassembled WGS sequence"/>
</dbReference>
<comment type="caution">
    <text evidence="11">The sequence shown here is derived from an EMBL/GenBank/DDBJ whole genome shotgun (WGS) entry which is preliminary data.</text>
</comment>
<dbReference type="GO" id="GO:0033816">
    <property type="term" value="F:diaminobutyrate acetyltransferase activity"/>
    <property type="evidence" value="ECO:0007669"/>
    <property type="project" value="UniProtKB-EC"/>
</dbReference>
<dbReference type="EMBL" id="JAPRAT010000008">
    <property type="protein sequence ID" value="MCZ0702765.1"/>
    <property type="molecule type" value="Genomic_DNA"/>
</dbReference>
<evidence type="ECO:0000256" key="4">
    <source>
        <dbReference type="ARBA" id="ARBA00012355"/>
    </source>
</evidence>
<evidence type="ECO:0000256" key="5">
    <source>
        <dbReference type="ARBA" id="ARBA00017935"/>
    </source>
</evidence>
<accession>A0A9J6RB34</accession>
<evidence type="ECO:0000256" key="7">
    <source>
        <dbReference type="ARBA" id="ARBA00023315"/>
    </source>
</evidence>